<evidence type="ECO:0000313" key="3">
    <source>
        <dbReference type="Proteomes" id="UP000294003"/>
    </source>
</evidence>
<accession>A0ABY0H189</accession>
<sequence>MKTADHDTRPQSSATPTTSAAPPVTPAAQILGAGPLPAGYTNPGHSTAVSLYLCPLKSLHRIQEGVTPFDDSTASPHRNPSSPRNGKERKVEIRAKA</sequence>
<gene>
    <name evidence="2" type="ORF">DL762_007027</name>
</gene>
<protein>
    <submittedName>
        <fullName evidence="2">Uncharacterized protein</fullName>
    </submittedName>
</protein>
<keyword evidence="3" id="KW-1185">Reference proteome</keyword>
<reference evidence="2 3" key="1">
    <citation type="submission" date="2018-06" db="EMBL/GenBank/DDBJ databases">
        <title>Complete Genomes of Monosporascus.</title>
        <authorList>
            <person name="Robinson A.J."/>
            <person name="Natvig D.O."/>
        </authorList>
    </citation>
    <scope>NUCLEOTIDE SEQUENCE [LARGE SCALE GENOMIC DNA]</scope>
    <source>
        <strain evidence="2 3">CBS 609.92</strain>
    </source>
</reference>
<feature type="compositionally biased region" description="Low complexity" evidence="1">
    <location>
        <begin position="10"/>
        <end position="28"/>
    </location>
</feature>
<dbReference type="EMBL" id="QJNS01000247">
    <property type="protein sequence ID" value="RYO81612.1"/>
    <property type="molecule type" value="Genomic_DNA"/>
</dbReference>
<evidence type="ECO:0000313" key="2">
    <source>
        <dbReference type="EMBL" id="RYO81612.1"/>
    </source>
</evidence>
<evidence type="ECO:0000256" key="1">
    <source>
        <dbReference type="SAM" id="MobiDB-lite"/>
    </source>
</evidence>
<feature type="region of interest" description="Disordered" evidence="1">
    <location>
        <begin position="1"/>
        <end position="44"/>
    </location>
</feature>
<feature type="region of interest" description="Disordered" evidence="1">
    <location>
        <begin position="65"/>
        <end position="97"/>
    </location>
</feature>
<feature type="compositionally biased region" description="Polar residues" evidence="1">
    <location>
        <begin position="70"/>
        <end position="84"/>
    </location>
</feature>
<organism evidence="2 3">
    <name type="scientific">Monosporascus cannonballus</name>
    <dbReference type="NCBI Taxonomy" id="155416"/>
    <lineage>
        <taxon>Eukaryota</taxon>
        <taxon>Fungi</taxon>
        <taxon>Dikarya</taxon>
        <taxon>Ascomycota</taxon>
        <taxon>Pezizomycotina</taxon>
        <taxon>Sordariomycetes</taxon>
        <taxon>Xylariomycetidae</taxon>
        <taxon>Xylariales</taxon>
        <taxon>Xylariales incertae sedis</taxon>
        <taxon>Monosporascus</taxon>
    </lineage>
</organism>
<feature type="compositionally biased region" description="Basic and acidic residues" evidence="1">
    <location>
        <begin position="85"/>
        <end position="97"/>
    </location>
</feature>
<comment type="caution">
    <text evidence="2">The sequence shown here is derived from an EMBL/GenBank/DDBJ whole genome shotgun (WGS) entry which is preliminary data.</text>
</comment>
<dbReference type="Proteomes" id="UP000294003">
    <property type="component" value="Unassembled WGS sequence"/>
</dbReference>
<proteinExistence type="predicted"/>
<name>A0ABY0H189_9PEZI</name>